<dbReference type="EMBL" id="JAAAJB010000204">
    <property type="protein sequence ID" value="KAG0261858.1"/>
    <property type="molecule type" value="Genomic_DNA"/>
</dbReference>
<dbReference type="Proteomes" id="UP000807716">
    <property type="component" value="Unassembled WGS sequence"/>
</dbReference>
<reference evidence="2" key="1">
    <citation type="journal article" date="2020" name="Fungal Divers.">
        <title>Resolving the Mortierellaceae phylogeny through synthesis of multi-gene phylogenetics and phylogenomics.</title>
        <authorList>
            <person name="Vandepol N."/>
            <person name="Liber J."/>
            <person name="Desiro A."/>
            <person name="Na H."/>
            <person name="Kennedy M."/>
            <person name="Barry K."/>
            <person name="Grigoriev I.V."/>
            <person name="Miller A.N."/>
            <person name="O'Donnell K."/>
            <person name="Stajich J.E."/>
            <person name="Bonito G."/>
        </authorList>
    </citation>
    <scope>NUCLEOTIDE SEQUENCE</scope>
    <source>
        <strain evidence="2">BC1065</strain>
    </source>
</reference>
<accession>A0A9P6QB72</accession>
<evidence type="ECO:0000313" key="3">
    <source>
        <dbReference type="Proteomes" id="UP000807716"/>
    </source>
</evidence>
<protein>
    <submittedName>
        <fullName evidence="2">Uncharacterized protein</fullName>
    </submittedName>
</protein>
<feature type="compositionally biased region" description="Polar residues" evidence="1">
    <location>
        <begin position="57"/>
        <end position="73"/>
    </location>
</feature>
<organism evidence="2 3">
    <name type="scientific">Actinomortierella ambigua</name>
    <dbReference type="NCBI Taxonomy" id="1343610"/>
    <lineage>
        <taxon>Eukaryota</taxon>
        <taxon>Fungi</taxon>
        <taxon>Fungi incertae sedis</taxon>
        <taxon>Mucoromycota</taxon>
        <taxon>Mortierellomycotina</taxon>
        <taxon>Mortierellomycetes</taxon>
        <taxon>Mortierellales</taxon>
        <taxon>Mortierellaceae</taxon>
        <taxon>Actinomortierella</taxon>
    </lineage>
</organism>
<keyword evidence="3" id="KW-1185">Reference proteome</keyword>
<comment type="caution">
    <text evidence="2">The sequence shown here is derived from an EMBL/GenBank/DDBJ whole genome shotgun (WGS) entry which is preliminary data.</text>
</comment>
<sequence>MVHCWFWYAVSTLFKSTFEDIIVKKSFQSVREHLHSCILAGTALAAIAQERPVAADSQLSPSRSKLQAGSMSPRSRPGWRGFVDDCMMAPLLSNAVAIGLGDTLAVEIVEIQDFEFGQGRKRKRFLAKCPGQCREVGMHSPNREEASELDSGILEMQGLHPEALLKQILKIFGITDT</sequence>
<dbReference type="AlphaFoldDB" id="A0A9P6QB72"/>
<gene>
    <name evidence="2" type="ORF">DFQ27_002737</name>
</gene>
<feature type="region of interest" description="Disordered" evidence="1">
    <location>
        <begin position="56"/>
        <end position="76"/>
    </location>
</feature>
<proteinExistence type="predicted"/>
<evidence type="ECO:0000256" key="1">
    <source>
        <dbReference type="SAM" id="MobiDB-lite"/>
    </source>
</evidence>
<name>A0A9P6QB72_9FUNG</name>
<evidence type="ECO:0000313" key="2">
    <source>
        <dbReference type="EMBL" id="KAG0261858.1"/>
    </source>
</evidence>